<dbReference type="CDD" id="cd03442">
    <property type="entry name" value="BFIT_BACH"/>
    <property type="match status" value="2"/>
</dbReference>
<dbReference type="FunFam" id="3.10.129.10:FF:000055">
    <property type="entry name" value="ATP-binding Cassette (ABC) superfamily"/>
    <property type="match status" value="1"/>
</dbReference>
<dbReference type="PANTHER" id="PTHR11049:SF24">
    <property type="entry name" value="CYTOSOLIC ACYL COENZYME A THIOESTER HYDROLASE"/>
    <property type="match status" value="1"/>
</dbReference>
<feature type="domain" description="HotDog ACOT-type" evidence="2">
    <location>
        <begin position="211"/>
        <end position="314"/>
    </location>
</feature>
<protein>
    <recommendedName>
        <fullName evidence="2">HotDog ACOT-type domain-containing protein</fullName>
    </recommendedName>
</protein>
<dbReference type="EMBL" id="QXFY01000190">
    <property type="protein sequence ID" value="KAE9352926.1"/>
    <property type="molecule type" value="Genomic_DNA"/>
</dbReference>
<evidence type="ECO:0000313" key="6">
    <source>
        <dbReference type="Proteomes" id="UP000486351"/>
    </source>
</evidence>
<dbReference type="InterPro" id="IPR006683">
    <property type="entry name" value="Thioestr_dom"/>
</dbReference>
<organism evidence="3 5">
    <name type="scientific">Phytophthora fragariae</name>
    <dbReference type="NCBI Taxonomy" id="53985"/>
    <lineage>
        <taxon>Eukaryota</taxon>
        <taxon>Sar</taxon>
        <taxon>Stramenopiles</taxon>
        <taxon>Oomycota</taxon>
        <taxon>Peronosporomycetes</taxon>
        <taxon>Peronosporales</taxon>
        <taxon>Peronosporaceae</taxon>
        <taxon>Phytophthora</taxon>
    </lineage>
</organism>
<keyword evidence="1" id="KW-0378">Hydrolase</keyword>
<dbReference type="InterPro" id="IPR040170">
    <property type="entry name" value="Cytosol_ACT"/>
</dbReference>
<evidence type="ECO:0000259" key="2">
    <source>
        <dbReference type="PROSITE" id="PS51770"/>
    </source>
</evidence>
<dbReference type="PANTHER" id="PTHR11049">
    <property type="entry name" value="ACYL COENZYME A THIOESTER HYDROLASE"/>
    <property type="match status" value="1"/>
</dbReference>
<dbReference type="Proteomes" id="UP000460718">
    <property type="component" value="Unassembled WGS sequence"/>
</dbReference>
<gene>
    <name evidence="4" type="ORF">PF008_g5238</name>
    <name evidence="3" type="ORF">PF011_g10470</name>
</gene>
<sequence length="314" mass="35092">MQSSAIPRAADIPSKNVVQTVDGQKIVRVCDARLAYGDVVGDESLSGRMMSAGPILGLIDRFAGALAENVTVDQGIATVSIDRVDIKSPIAHGDLLQLEGEVIHTGRSSMVIQMSGYRYDLDQAKFVEVLGAFATFVAIDYETLRPRPGLPKLVHPTDPNYVSRHEEVAKQRKELAARWRDMQQEVDELPHVSADMIHHFRSNHSELVPVQDTLLEVQTTFLPKNLNDNNTVFGGDVLAFMDKVVLQCARGFTRNRNMTTVSMNRVSFKLPIHIHDIVTMLARVCSVREYHLEVEVEVFISHVRSKDLRRSHTG</sequence>
<dbReference type="PROSITE" id="PS51770">
    <property type="entry name" value="HOTDOG_ACOT"/>
    <property type="match status" value="2"/>
</dbReference>
<dbReference type="Pfam" id="PF03061">
    <property type="entry name" value="4HBT"/>
    <property type="match status" value="2"/>
</dbReference>
<feature type="domain" description="HotDog ACOT-type" evidence="2">
    <location>
        <begin position="25"/>
        <end position="142"/>
    </location>
</feature>
<accession>A0A6A3KTQ6</accession>
<dbReference type="GO" id="GO:0009062">
    <property type="term" value="P:fatty acid catabolic process"/>
    <property type="evidence" value="ECO:0007669"/>
    <property type="project" value="TreeGrafter"/>
</dbReference>
<dbReference type="Proteomes" id="UP000486351">
    <property type="component" value="Unassembled WGS sequence"/>
</dbReference>
<name>A0A6A3KTQ6_9STRA</name>
<reference evidence="5 6" key="1">
    <citation type="submission" date="2018-09" db="EMBL/GenBank/DDBJ databases">
        <title>Genomic investigation of the strawberry pathogen Phytophthora fragariae indicates pathogenicity is determined by transcriptional variation in three key races.</title>
        <authorList>
            <person name="Adams T.M."/>
            <person name="Armitage A.D."/>
            <person name="Sobczyk M.K."/>
            <person name="Bates H.J."/>
            <person name="Dunwell J.M."/>
            <person name="Nellist C.F."/>
            <person name="Harrison R.J."/>
        </authorList>
    </citation>
    <scope>NUCLEOTIDE SEQUENCE [LARGE SCALE GENOMIC DNA]</scope>
    <source>
        <strain evidence="4 6">NOV-77</strain>
        <strain evidence="3 5">SCRP245</strain>
    </source>
</reference>
<dbReference type="SUPFAM" id="SSF54637">
    <property type="entry name" value="Thioesterase/thiol ester dehydrase-isomerase"/>
    <property type="match status" value="2"/>
</dbReference>
<dbReference type="GO" id="GO:0006637">
    <property type="term" value="P:acyl-CoA metabolic process"/>
    <property type="evidence" value="ECO:0007669"/>
    <property type="project" value="TreeGrafter"/>
</dbReference>
<dbReference type="Gene3D" id="3.10.129.10">
    <property type="entry name" value="Hotdog Thioesterase"/>
    <property type="match status" value="2"/>
</dbReference>
<proteinExistence type="predicted"/>
<dbReference type="GO" id="GO:0005829">
    <property type="term" value="C:cytosol"/>
    <property type="evidence" value="ECO:0007669"/>
    <property type="project" value="TreeGrafter"/>
</dbReference>
<dbReference type="InterPro" id="IPR033120">
    <property type="entry name" value="HOTDOG_ACOT"/>
</dbReference>
<dbReference type="GO" id="GO:0052816">
    <property type="term" value="F:long-chain fatty acyl-CoA hydrolase activity"/>
    <property type="evidence" value="ECO:0007669"/>
    <property type="project" value="TreeGrafter"/>
</dbReference>
<comment type="caution">
    <text evidence="3">The sequence shown here is derived from an EMBL/GenBank/DDBJ whole genome shotgun (WGS) entry which is preliminary data.</text>
</comment>
<evidence type="ECO:0000313" key="4">
    <source>
        <dbReference type="EMBL" id="KAE9352926.1"/>
    </source>
</evidence>
<evidence type="ECO:0000256" key="1">
    <source>
        <dbReference type="ARBA" id="ARBA00022801"/>
    </source>
</evidence>
<dbReference type="AlphaFoldDB" id="A0A6A3KTQ6"/>
<dbReference type="InterPro" id="IPR029069">
    <property type="entry name" value="HotDog_dom_sf"/>
</dbReference>
<evidence type="ECO:0000313" key="5">
    <source>
        <dbReference type="Proteomes" id="UP000460718"/>
    </source>
</evidence>
<dbReference type="EMBL" id="QXFW01000549">
    <property type="protein sequence ID" value="KAE9009007.1"/>
    <property type="molecule type" value="Genomic_DNA"/>
</dbReference>
<evidence type="ECO:0000313" key="3">
    <source>
        <dbReference type="EMBL" id="KAE9009007.1"/>
    </source>
</evidence>